<dbReference type="EMBL" id="CP115174">
    <property type="protein sequence ID" value="WBO20972.1"/>
    <property type="molecule type" value="Genomic_DNA"/>
</dbReference>
<feature type="compositionally biased region" description="Polar residues" evidence="1">
    <location>
        <begin position="54"/>
        <end position="63"/>
    </location>
</feature>
<dbReference type="Proteomes" id="UP001210865">
    <property type="component" value="Chromosome"/>
</dbReference>
<dbReference type="RefSeq" id="WP_270075622.1">
    <property type="nucleotide sequence ID" value="NZ_CP115174.1"/>
</dbReference>
<keyword evidence="3" id="KW-1185">Reference proteome</keyword>
<sequence length="70" mass="7705">MATRPTPVSKTSLPCAVAHIVVPFHSPIHAPLLRIIFIRNQKAADRQRSRRRTGPTTGVSPHTTAKIDLD</sequence>
<proteinExistence type="predicted"/>
<protein>
    <submittedName>
        <fullName evidence="2">Uncharacterized protein</fullName>
    </submittedName>
</protein>
<evidence type="ECO:0000313" key="2">
    <source>
        <dbReference type="EMBL" id="WBO20972.1"/>
    </source>
</evidence>
<evidence type="ECO:0000256" key="1">
    <source>
        <dbReference type="SAM" id="MobiDB-lite"/>
    </source>
</evidence>
<gene>
    <name evidence="2" type="ORF">PBT88_12225</name>
</gene>
<accession>A0ABY7NI72</accession>
<feature type="region of interest" description="Disordered" evidence="1">
    <location>
        <begin position="42"/>
        <end position="70"/>
    </location>
</feature>
<evidence type="ECO:0000313" key="3">
    <source>
        <dbReference type="Proteomes" id="UP001210865"/>
    </source>
</evidence>
<reference evidence="2 3" key="1">
    <citation type="submission" date="2022-12" db="EMBL/GenBank/DDBJ databases">
        <title>Sphingomonas abieness sp. nov., an endophytic bacterium isolated from Abies koreana.</title>
        <authorList>
            <person name="Jiang L."/>
            <person name="Lee J."/>
        </authorList>
    </citation>
    <scope>NUCLEOTIDE SEQUENCE [LARGE SCALE GENOMIC DNA]</scope>
    <source>
        <strain evidence="3">PAMB 00755</strain>
    </source>
</reference>
<organism evidence="2 3">
    <name type="scientific">Sphingomonas abietis</name>
    <dbReference type="NCBI Taxonomy" id="3012344"/>
    <lineage>
        <taxon>Bacteria</taxon>
        <taxon>Pseudomonadati</taxon>
        <taxon>Pseudomonadota</taxon>
        <taxon>Alphaproteobacteria</taxon>
        <taxon>Sphingomonadales</taxon>
        <taxon>Sphingomonadaceae</taxon>
        <taxon>Sphingomonas</taxon>
    </lineage>
</organism>
<name>A0ABY7NI72_9SPHN</name>